<dbReference type="Proteomes" id="UP000653156">
    <property type="component" value="Chromosome"/>
</dbReference>
<gene>
    <name evidence="1" type="ORF">JQU52_07575</name>
</gene>
<evidence type="ECO:0000313" key="2">
    <source>
        <dbReference type="Proteomes" id="UP000653156"/>
    </source>
</evidence>
<sequence length="168" mass="19707">MAIHNQLKFFRQHLIKGESMRLLAEPEYSVIWDEFYRKYNFNPSIENFPSISEPRQSITFGLALTHNDAMIHELTKCITGGLKCSTFGNEEFYYLDWQHQCYAGDVLELRRGYYPDGDYAIAMNKNLDFGTFGHPWERSICIIGEELVLHVIQNKPRIFNCILRNNFA</sequence>
<accession>A0A892ZD91</accession>
<proteinExistence type="predicted"/>
<protein>
    <submittedName>
        <fullName evidence="1">DUF2716 domain-containing protein</fullName>
    </submittedName>
</protein>
<evidence type="ECO:0000313" key="1">
    <source>
        <dbReference type="EMBL" id="QRQ80633.1"/>
    </source>
</evidence>
<organism evidence="1 2">
    <name type="scientific">Paralysiella testudinis</name>
    <dbReference type="NCBI Taxonomy" id="2809020"/>
    <lineage>
        <taxon>Bacteria</taxon>
        <taxon>Pseudomonadati</taxon>
        <taxon>Pseudomonadota</taxon>
        <taxon>Betaproteobacteria</taxon>
        <taxon>Neisseriales</taxon>
        <taxon>Neisseriaceae</taxon>
        <taxon>Paralysiella</taxon>
    </lineage>
</organism>
<dbReference type="EMBL" id="CP069798">
    <property type="protein sequence ID" value="QRQ80633.1"/>
    <property type="molecule type" value="Genomic_DNA"/>
</dbReference>
<dbReference type="Pfam" id="PF10898">
    <property type="entry name" value="DUF2716"/>
    <property type="match status" value="1"/>
</dbReference>
<name>A0A892ZD91_9NEIS</name>
<dbReference type="RefSeq" id="WP_230337915.1">
    <property type="nucleotide sequence ID" value="NZ_CP069798.1"/>
</dbReference>
<dbReference type="KEGG" id="ptes:JQU52_07575"/>
<keyword evidence="2" id="KW-1185">Reference proteome</keyword>
<reference evidence="1" key="1">
    <citation type="submission" date="2021-02" db="EMBL/GenBank/DDBJ databases">
        <title>Neisseriaceae sp. 26B isolated from the cloaca of a Common Toad-headed Turtle (Mesoclemmys nasuta).</title>
        <authorList>
            <person name="Spergser J."/>
            <person name="Busse H.-J."/>
        </authorList>
    </citation>
    <scope>NUCLEOTIDE SEQUENCE</scope>
    <source>
        <strain evidence="1">26B</strain>
    </source>
</reference>
<dbReference type="InterPro" id="IPR020323">
    <property type="entry name" value="DUF2716"/>
</dbReference>
<dbReference type="AlphaFoldDB" id="A0A892ZD91"/>